<dbReference type="Pfam" id="PF03756">
    <property type="entry name" value="AfsA"/>
    <property type="match status" value="2"/>
</dbReference>
<dbReference type="AlphaFoldDB" id="A0A939FFJ5"/>
<proteinExistence type="predicted"/>
<feature type="domain" description="A-factor biosynthesis hotdog" evidence="2">
    <location>
        <begin position="39"/>
        <end position="173"/>
    </location>
</feature>
<dbReference type="InterPro" id="IPR005509">
    <property type="entry name" value="AfsA_hotdog_dom"/>
</dbReference>
<reference evidence="3" key="1">
    <citation type="submission" date="2021-03" db="EMBL/GenBank/DDBJ databases">
        <title>Streptomyces poriferae sp. nov., a novel marine sponge-derived Actinobacteria species with anti-MRSA activity.</title>
        <authorList>
            <person name="Sandoval-Powers M."/>
            <person name="Kralova S."/>
            <person name="Nguyen G.-S."/>
            <person name="Fawwal D."/>
            <person name="Degnes K."/>
            <person name="Klinkenberg G."/>
            <person name="Sletta H."/>
            <person name="Wentzel A."/>
            <person name="Liles M.R."/>
        </authorList>
    </citation>
    <scope>NUCLEOTIDE SEQUENCE</scope>
    <source>
        <strain evidence="3">DSM 41794</strain>
    </source>
</reference>
<dbReference type="Proteomes" id="UP000664167">
    <property type="component" value="Unassembled WGS sequence"/>
</dbReference>
<keyword evidence="4" id="KW-1185">Reference proteome</keyword>
<feature type="region of interest" description="Disordered" evidence="1">
    <location>
        <begin position="1"/>
        <end position="24"/>
    </location>
</feature>
<dbReference type="InterPro" id="IPR047757">
    <property type="entry name" value="AfsA-like"/>
</dbReference>
<evidence type="ECO:0000313" key="3">
    <source>
        <dbReference type="EMBL" id="MBO0516477.1"/>
    </source>
</evidence>
<comment type="caution">
    <text evidence="3">The sequence shown here is derived from an EMBL/GenBank/DDBJ whole genome shotgun (WGS) entry which is preliminary data.</text>
</comment>
<dbReference type="NCBIfam" id="NF041195">
    <property type="entry name" value="ScbA_BarX_GamBu"/>
    <property type="match status" value="1"/>
</dbReference>
<evidence type="ECO:0000313" key="4">
    <source>
        <dbReference type="Proteomes" id="UP000664167"/>
    </source>
</evidence>
<dbReference type="GO" id="GO:0016740">
    <property type="term" value="F:transferase activity"/>
    <property type="evidence" value="ECO:0007669"/>
    <property type="project" value="InterPro"/>
</dbReference>
<dbReference type="RefSeq" id="WP_206968267.1">
    <property type="nucleotide sequence ID" value="NZ_BAAAJJ010000020.1"/>
</dbReference>
<name>A0A939FFJ5_9ACTN</name>
<feature type="domain" description="A-factor biosynthesis hotdog" evidence="2">
    <location>
        <begin position="218"/>
        <end position="307"/>
    </location>
</feature>
<dbReference type="EMBL" id="JAFLRJ010000401">
    <property type="protein sequence ID" value="MBO0516477.1"/>
    <property type="molecule type" value="Genomic_DNA"/>
</dbReference>
<evidence type="ECO:0000259" key="2">
    <source>
        <dbReference type="Pfam" id="PF03756"/>
    </source>
</evidence>
<evidence type="ECO:0000256" key="1">
    <source>
        <dbReference type="SAM" id="MobiDB-lite"/>
    </source>
</evidence>
<sequence length="330" mass="35580">MSQNVATHRDRTTTAVSDAPEPGGAGAARIQAAAAVKEFVHRAAADDVLLTGWQRQDATRFTLDASWPAGHRFYAALHGRHAPTLIAETLRQAAMLLAHTEFAVPVGHAFLMWDLNYTAHPELLRTGPGNLPLKLDFTCSKIRRRGVQLASMTCQLTIRRAGEVIATGGGSLTCTTPAAYRRLRQGRLAARPPAPGAAVPPQTVNRTGTTDVVLGPAPGRLRWQLRADPAHRTMFDHTGDHIPGMVLLEAAHQAAYATASGDFYPTSVTISYNRYAEFDTPCWIQARTVPAPTPGALAVLVTCLQDDQRVFNALLEGIPGRPRPLGAEPR</sequence>
<gene>
    <name evidence="3" type="ORF">J0695_32610</name>
</gene>
<protein>
    <recommendedName>
        <fullName evidence="2">A-factor biosynthesis hotdog domain-containing protein</fullName>
    </recommendedName>
</protein>
<accession>A0A939FFJ5</accession>
<organism evidence="3 4">
    <name type="scientific">Streptomyces beijiangensis</name>
    <dbReference type="NCBI Taxonomy" id="163361"/>
    <lineage>
        <taxon>Bacteria</taxon>
        <taxon>Bacillati</taxon>
        <taxon>Actinomycetota</taxon>
        <taxon>Actinomycetes</taxon>
        <taxon>Kitasatosporales</taxon>
        <taxon>Streptomycetaceae</taxon>
        <taxon>Streptomyces</taxon>
    </lineage>
</organism>